<evidence type="ECO:0000313" key="2">
    <source>
        <dbReference type="Proteomes" id="UP000762676"/>
    </source>
</evidence>
<sequence length="340" mass="39035">MLQPWVITSPGGTVRSAHCNCMAGLAETCTHVAALLFKAEALVRVRERTTLTGEAAYWMIPDSKTVRVHADTSFIVSFKFKRRITWFNPPYSKNVSSNIGKKFFDLLNSCFPPNHKLHKIINKNTIKLSYSCTPNIKQIISSHNKRIINESSNKASTTKLCNCRDKPSCPLQGKCLEQSLVYQATISETNTNKIDTYIGITENAFKTRFNQHMSSFRLHHKRSATALSEHVWKLKDNKKDFKISWKIIEKSAAYSTKTKKCNLCLSEKYFILEKKPTLNKRKEIFSTCMRTRKYLLKNAKESRRTNDELDLDGHDGAIEIEAVPDEVPKEERQKHCVVRK</sequence>
<reference evidence="1 2" key="1">
    <citation type="journal article" date="2021" name="Elife">
        <title>Chloroplast acquisition without the gene transfer in kleptoplastic sea slugs, Plakobranchus ocellatus.</title>
        <authorList>
            <person name="Maeda T."/>
            <person name="Takahashi S."/>
            <person name="Yoshida T."/>
            <person name="Shimamura S."/>
            <person name="Takaki Y."/>
            <person name="Nagai Y."/>
            <person name="Toyoda A."/>
            <person name="Suzuki Y."/>
            <person name="Arimoto A."/>
            <person name="Ishii H."/>
            <person name="Satoh N."/>
            <person name="Nishiyama T."/>
            <person name="Hasebe M."/>
            <person name="Maruyama T."/>
            <person name="Minagawa J."/>
            <person name="Obokata J."/>
            <person name="Shigenobu S."/>
        </authorList>
    </citation>
    <scope>NUCLEOTIDE SEQUENCE [LARGE SCALE GENOMIC DNA]</scope>
</reference>
<dbReference type="PANTHER" id="PTHR47526:SF4">
    <property type="entry name" value="SWIM-TYPE DOMAIN-CONTAINING PROTEIN"/>
    <property type="match status" value="1"/>
</dbReference>
<accession>A0AAV4JJ82</accession>
<comment type="caution">
    <text evidence="1">The sequence shown here is derived from an EMBL/GenBank/DDBJ whole genome shotgun (WGS) entry which is preliminary data.</text>
</comment>
<evidence type="ECO:0000313" key="1">
    <source>
        <dbReference type="EMBL" id="GFS22396.1"/>
    </source>
</evidence>
<proteinExistence type="predicted"/>
<organism evidence="1 2">
    <name type="scientific">Elysia marginata</name>
    <dbReference type="NCBI Taxonomy" id="1093978"/>
    <lineage>
        <taxon>Eukaryota</taxon>
        <taxon>Metazoa</taxon>
        <taxon>Spiralia</taxon>
        <taxon>Lophotrochozoa</taxon>
        <taxon>Mollusca</taxon>
        <taxon>Gastropoda</taxon>
        <taxon>Heterobranchia</taxon>
        <taxon>Euthyneura</taxon>
        <taxon>Panpulmonata</taxon>
        <taxon>Sacoglossa</taxon>
        <taxon>Placobranchoidea</taxon>
        <taxon>Plakobranchidae</taxon>
        <taxon>Elysia</taxon>
    </lineage>
</organism>
<name>A0AAV4JJ82_9GAST</name>
<dbReference type="AlphaFoldDB" id="A0AAV4JJ82"/>
<gene>
    <name evidence="1" type="ORF">ElyMa_001615700</name>
</gene>
<dbReference type="Proteomes" id="UP000762676">
    <property type="component" value="Unassembled WGS sequence"/>
</dbReference>
<protein>
    <submittedName>
        <fullName evidence="1">YqaJ viral recombinase domain</fullName>
    </submittedName>
</protein>
<dbReference type="EMBL" id="BMAT01003249">
    <property type="protein sequence ID" value="GFS22396.1"/>
    <property type="molecule type" value="Genomic_DNA"/>
</dbReference>
<dbReference type="PANTHER" id="PTHR47526">
    <property type="entry name" value="ATP-DEPENDENT DNA HELICASE"/>
    <property type="match status" value="1"/>
</dbReference>
<keyword evidence="2" id="KW-1185">Reference proteome</keyword>